<name>A0AA35X985_GEOBA</name>
<comment type="catalytic activity">
    <reaction evidence="4">
        <text>a 2-methoxy-6-(all-trans-polyprenyl)benzene-1,4-diol + S-adenosyl-L-methionine = a 5-methoxy-2-methyl-3-(all-trans-polyprenyl)benzene-1,4-diol + S-adenosyl-L-homocysteine + H(+)</text>
        <dbReference type="Rhea" id="RHEA:28286"/>
        <dbReference type="Rhea" id="RHEA-COMP:10858"/>
        <dbReference type="Rhea" id="RHEA-COMP:10859"/>
        <dbReference type="ChEBI" id="CHEBI:15378"/>
        <dbReference type="ChEBI" id="CHEBI:57856"/>
        <dbReference type="ChEBI" id="CHEBI:59789"/>
        <dbReference type="ChEBI" id="CHEBI:84166"/>
        <dbReference type="ChEBI" id="CHEBI:84167"/>
        <dbReference type="EC" id="2.1.1.201"/>
    </reaction>
</comment>
<dbReference type="GO" id="GO:0008425">
    <property type="term" value="F:2-methoxy-6-polyprenyl-1,4-benzoquinol methyltransferase activity"/>
    <property type="evidence" value="ECO:0007669"/>
    <property type="project" value="UniProtKB-UniRule"/>
</dbReference>
<keyword evidence="1 4" id="KW-0489">Methyltransferase</keyword>
<comment type="subcellular location">
    <subcellularLocation>
        <location evidence="4">Mitochondrion inner membrane</location>
        <topology evidence="4">Peripheral membrane protein</topology>
        <orientation evidence="4">Matrix side</orientation>
    </subcellularLocation>
</comment>
<dbReference type="Pfam" id="PF01209">
    <property type="entry name" value="Ubie_methyltran"/>
    <property type="match status" value="1"/>
</dbReference>
<evidence type="ECO:0000313" key="6">
    <source>
        <dbReference type="Proteomes" id="UP001174909"/>
    </source>
</evidence>
<sequence length="224" mass="23581">MFARISPRYDLMNSLMTGGMHHRWKRATARFTATGLRGSALDIATGTGDLAFALAQIPGVSPVVGVDLLPEMLTIARSKRARISGAGPAAEFAVGDALRLPFADGTFCCATAGFSLRNMADVPAAIAEMARVVAPGGRVTTLELTPMPPGLRATLGRVYFHHVVPLLGQVVAGDRSAYTYLPNSVDYFLTADGLAEVYRAVGLANVGYCRLGMGGVALHYGVKP</sequence>
<keyword evidence="2 4" id="KW-0808">Transferase</keyword>
<comment type="pathway">
    <text evidence="4">Cofactor biosynthesis; ubiquinone biosynthesis.</text>
</comment>
<evidence type="ECO:0000256" key="2">
    <source>
        <dbReference type="ARBA" id="ARBA00022679"/>
    </source>
</evidence>
<comment type="similarity">
    <text evidence="4">Belongs to the class I-like SAM-binding methyltransferase superfamily. MenG/UbiE family.</text>
</comment>
<protein>
    <recommendedName>
        <fullName evidence="4">2-methoxy-6-polyprenyl-1,4-benzoquinol methylase, mitochondrial</fullName>
        <ecNumber evidence="4">2.1.1.201</ecNumber>
    </recommendedName>
    <alternativeName>
        <fullName evidence="4">Ubiquinone biosynthesis methyltransferase COQ5</fullName>
    </alternativeName>
</protein>
<reference evidence="5" key="1">
    <citation type="submission" date="2023-03" db="EMBL/GenBank/DDBJ databases">
        <authorList>
            <person name="Steffen K."/>
            <person name="Cardenas P."/>
        </authorList>
    </citation>
    <scope>NUCLEOTIDE SEQUENCE</scope>
</reference>
<keyword evidence="4" id="KW-0831">Ubiquinone biosynthesis</keyword>
<keyword evidence="3 4" id="KW-0949">S-adenosyl-L-methionine</keyword>
<comment type="function">
    <text evidence="4">Methyltransferase required for the conversion of 2-polyprenyl-6-methoxy-1,4-benzoquinol (DDMQH2) to 2-polyprenyl-3-methyl-6-methoxy-1,4-benzoquinol (DMQH2).</text>
</comment>
<dbReference type="Proteomes" id="UP001174909">
    <property type="component" value="Unassembled WGS sequence"/>
</dbReference>
<dbReference type="EMBL" id="CASHTH010003292">
    <property type="protein sequence ID" value="CAI8042910.1"/>
    <property type="molecule type" value="Genomic_DNA"/>
</dbReference>
<evidence type="ECO:0000256" key="3">
    <source>
        <dbReference type="ARBA" id="ARBA00022691"/>
    </source>
</evidence>
<evidence type="ECO:0000256" key="4">
    <source>
        <dbReference type="HAMAP-Rule" id="MF_03191"/>
    </source>
</evidence>
<keyword evidence="4" id="KW-0999">Mitochondrion inner membrane</keyword>
<comment type="caution">
    <text evidence="5">The sequence shown here is derived from an EMBL/GenBank/DDBJ whole genome shotgun (WGS) entry which is preliminary data.</text>
</comment>
<evidence type="ECO:0000313" key="5">
    <source>
        <dbReference type="EMBL" id="CAI8042910.1"/>
    </source>
</evidence>
<gene>
    <name evidence="5" type="ORF">GBAR_LOCUS23802</name>
</gene>
<dbReference type="HAMAP" id="MF_01813">
    <property type="entry name" value="MenG_UbiE_methyltr"/>
    <property type="match status" value="1"/>
</dbReference>
<feature type="binding site" evidence="4">
    <location>
        <position position="47"/>
    </location>
    <ligand>
        <name>S-adenosyl-L-methionine</name>
        <dbReference type="ChEBI" id="CHEBI:59789"/>
    </ligand>
</feature>
<keyword evidence="6" id="KW-1185">Reference proteome</keyword>
<proteinExistence type="inferred from homology"/>
<organism evidence="5 6">
    <name type="scientific">Geodia barretti</name>
    <name type="common">Barrett's horny sponge</name>
    <dbReference type="NCBI Taxonomy" id="519541"/>
    <lineage>
        <taxon>Eukaryota</taxon>
        <taxon>Metazoa</taxon>
        <taxon>Porifera</taxon>
        <taxon>Demospongiae</taxon>
        <taxon>Heteroscleromorpha</taxon>
        <taxon>Tetractinellida</taxon>
        <taxon>Astrophorina</taxon>
        <taxon>Geodiidae</taxon>
        <taxon>Geodia</taxon>
    </lineage>
</organism>
<accession>A0AA35X985</accession>
<dbReference type="InterPro" id="IPR004033">
    <property type="entry name" value="UbiE/COQ5_MeTrFase"/>
</dbReference>
<dbReference type="EC" id="2.1.1.201" evidence="4"/>
<dbReference type="PANTHER" id="PTHR43591:SF24">
    <property type="entry name" value="2-METHOXY-6-POLYPRENYL-1,4-BENZOQUINOL METHYLASE, MITOCHONDRIAL"/>
    <property type="match status" value="1"/>
</dbReference>
<keyword evidence="4" id="KW-0472">Membrane</keyword>
<dbReference type="AlphaFoldDB" id="A0AA35X985"/>
<keyword evidence="4" id="KW-0496">Mitochondrion</keyword>
<comment type="caution">
    <text evidence="4">Lacks conserved residue(s) required for the propagation of feature annotation.</text>
</comment>
<dbReference type="NCBIfam" id="TIGR01934">
    <property type="entry name" value="MenG_MenH_UbiE"/>
    <property type="match status" value="1"/>
</dbReference>
<dbReference type="CDD" id="cd02440">
    <property type="entry name" value="AdoMet_MTases"/>
    <property type="match status" value="1"/>
</dbReference>
<dbReference type="Gene3D" id="3.40.50.150">
    <property type="entry name" value="Vaccinia Virus protein VP39"/>
    <property type="match status" value="1"/>
</dbReference>
<evidence type="ECO:0000256" key="1">
    <source>
        <dbReference type="ARBA" id="ARBA00022603"/>
    </source>
</evidence>
<dbReference type="GO" id="GO:0032259">
    <property type="term" value="P:methylation"/>
    <property type="evidence" value="ECO:0007669"/>
    <property type="project" value="UniProtKB-KW"/>
</dbReference>
<dbReference type="SUPFAM" id="SSF53335">
    <property type="entry name" value="S-adenosyl-L-methionine-dependent methyltransferases"/>
    <property type="match status" value="1"/>
</dbReference>
<dbReference type="PROSITE" id="PS51608">
    <property type="entry name" value="SAM_MT_UBIE"/>
    <property type="match status" value="1"/>
</dbReference>
<comment type="subunit">
    <text evidence="4">Component of a multi-subunit COQ enzyme complex.</text>
</comment>
<feature type="binding site" evidence="4">
    <location>
        <begin position="96"/>
        <end position="97"/>
    </location>
    <ligand>
        <name>S-adenosyl-L-methionine</name>
        <dbReference type="ChEBI" id="CHEBI:59789"/>
    </ligand>
</feature>
<dbReference type="InterPro" id="IPR029063">
    <property type="entry name" value="SAM-dependent_MTases_sf"/>
</dbReference>
<dbReference type="PANTHER" id="PTHR43591">
    <property type="entry name" value="METHYLTRANSFERASE"/>
    <property type="match status" value="1"/>
</dbReference>
<dbReference type="GO" id="GO:0031314">
    <property type="term" value="C:extrinsic component of mitochondrial inner membrane"/>
    <property type="evidence" value="ECO:0007669"/>
    <property type="project" value="UniProtKB-UniRule"/>
</dbReference>
<feature type="binding site" evidence="4">
    <location>
        <position position="67"/>
    </location>
    <ligand>
        <name>S-adenosyl-L-methionine</name>
        <dbReference type="ChEBI" id="CHEBI:59789"/>
    </ligand>
</feature>